<accession>A0A128F7Q0</accession>
<reference evidence="4" key="1">
    <citation type="submission" date="2016-02" db="EMBL/GenBank/DDBJ databases">
        <authorList>
            <person name="Rodrigo-Torres Lidia"/>
            <person name="Arahal R.David."/>
        </authorList>
    </citation>
    <scope>NUCLEOTIDE SEQUENCE [LARGE SCALE GENOMIC DNA]</scope>
    <source>
        <strain evidence="4">CECT 9029</strain>
    </source>
</reference>
<evidence type="ECO:0000313" key="4">
    <source>
        <dbReference type="Proteomes" id="UP000071641"/>
    </source>
</evidence>
<evidence type="ECO:0000256" key="1">
    <source>
        <dbReference type="SAM" id="MobiDB-lite"/>
    </source>
</evidence>
<sequence length="119" mass="13401">MSLLATPFVDTTTDTVLHVVALVVLLGSVGAIAFGFWKVHELPVSKARKKQHHQMGLISALTWIGFIWHWVWVVAVILAFVDGEKALRKIRDIWRESSEPVNETEITTNTVSEKEENHA</sequence>
<keyword evidence="2" id="KW-1133">Transmembrane helix</keyword>
<dbReference type="Proteomes" id="UP000071641">
    <property type="component" value="Unassembled WGS sequence"/>
</dbReference>
<evidence type="ECO:0000256" key="2">
    <source>
        <dbReference type="SAM" id="Phobius"/>
    </source>
</evidence>
<keyword evidence="2" id="KW-0472">Membrane</keyword>
<organism evidence="3 4">
    <name type="scientific">Grimontia celer</name>
    <dbReference type="NCBI Taxonomy" id="1796497"/>
    <lineage>
        <taxon>Bacteria</taxon>
        <taxon>Pseudomonadati</taxon>
        <taxon>Pseudomonadota</taxon>
        <taxon>Gammaproteobacteria</taxon>
        <taxon>Vibrionales</taxon>
        <taxon>Vibrionaceae</taxon>
        <taxon>Grimontia</taxon>
    </lineage>
</organism>
<feature type="region of interest" description="Disordered" evidence="1">
    <location>
        <begin position="100"/>
        <end position="119"/>
    </location>
</feature>
<name>A0A128F7Q0_9GAMM</name>
<keyword evidence="2" id="KW-0812">Transmembrane</keyword>
<dbReference type="OrthoDB" id="6400409at2"/>
<evidence type="ECO:0008006" key="5">
    <source>
        <dbReference type="Google" id="ProtNLM"/>
    </source>
</evidence>
<dbReference type="EMBL" id="FIZX01000002">
    <property type="protein sequence ID" value="CZF82535.1"/>
    <property type="molecule type" value="Genomic_DNA"/>
</dbReference>
<gene>
    <name evidence="3" type="ORF">GCE9029_03286</name>
</gene>
<feature type="compositionally biased region" description="Polar residues" evidence="1">
    <location>
        <begin position="100"/>
        <end position="111"/>
    </location>
</feature>
<dbReference type="AlphaFoldDB" id="A0A128F7Q0"/>
<feature type="transmembrane region" description="Helical" evidence="2">
    <location>
        <begin position="16"/>
        <end position="37"/>
    </location>
</feature>
<keyword evidence="4" id="KW-1185">Reference proteome</keyword>
<evidence type="ECO:0000313" key="3">
    <source>
        <dbReference type="EMBL" id="CZF82535.1"/>
    </source>
</evidence>
<dbReference type="STRING" id="1796497.GCE9029_03286"/>
<feature type="transmembrane region" description="Helical" evidence="2">
    <location>
        <begin position="57"/>
        <end position="81"/>
    </location>
</feature>
<protein>
    <recommendedName>
        <fullName evidence="5">MFS transporter</fullName>
    </recommendedName>
</protein>
<proteinExistence type="predicted"/>
<dbReference type="RefSeq" id="WP_062664781.1">
    <property type="nucleotide sequence ID" value="NZ_FIZX01000002.1"/>
</dbReference>